<dbReference type="EMBL" id="CM017322">
    <property type="protein sequence ID" value="KAE8008164.1"/>
    <property type="molecule type" value="Genomic_DNA"/>
</dbReference>
<dbReference type="AlphaFoldDB" id="A0A5N6QMC0"/>
<reference evidence="1 2" key="1">
    <citation type="submission" date="2019-06" db="EMBL/GenBank/DDBJ databases">
        <title>A chromosomal-level reference genome of Carpinus fangiana (Coryloideae, Betulaceae).</title>
        <authorList>
            <person name="Yang X."/>
            <person name="Wang Z."/>
            <person name="Zhang L."/>
            <person name="Hao G."/>
            <person name="Liu J."/>
            <person name="Yang Y."/>
        </authorList>
    </citation>
    <scope>NUCLEOTIDE SEQUENCE [LARGE SCALE GENOMIC DNA]</scope>
    <source>
        <strain evidence="1">Cfa_2016G</strain>
        <tissue evidence="1">Leaf</tissue>
    </source>
</reference>
<accession>A0A5N6QMC0</accession>
<sequence length="57" mass="6402">MTLIPKQAAVNKKMKTTADAQQMNSRLQSGRMVVPTVGKGIQRMEVKKKHPPLAWQN</sequence>
<evidence type="ECO:0000313" key="2">
    <source>
        <dbReference type="Proteomes" id="UP000327013"/>
    </source>
</evidence>
<organism evidence="1 2">
    <name type="scientific">Carpinus fangiana</name>
    <dbReference type="NCBI Taxonomy" id="176857"/>
    <lineage>
        <taxon>Eukaryota</taxon>
        <taxon>Viridiplantae</taxon>
        <taxon>Streptophyta</taxon>
        <taxon>Embryophyta</taxon>
        <taxon>Tracheophyta</taxon>
        <taxon>Spermatophyta</taxon>
        <taxon>Magnoliopsida</taxon>
        <taxon>eudicotyledons</taxon>
        <taxon>Gunneridae</taxon>
        <taxon>Pentapetalae</taxon>
        <taxon>rosids</taxon>
        <taxon>fabids</taxon>
        <taxon>Fagales</taxon>
        <taxon>Betulaceae</taxon>
        <taxon>Carpinus</taxon>
    </lineage>
</organism>
<gene>
    <name evidence="1" type="ORF">FH972_004704</name>
</gene>
<name>A0A5N6QMC0_9ROSI</name>
<keyword evidence="2" id="KW-1185">Reference proteome</keyword>
<protein>
    <submittedName>
        <fullName evidence="1">Uncharacterized protein</fullName>
    </submittedName>
</protein>
<dbReference type="Proteomes" id="UP000327013">
    <property type="component" value="Chromosome 2"/>
</dbReference>
<proteinExistence type="predicted"/>
<evidence type="ECO:0000313" key="1">
    <source>
        <dbReference type="EMBL" id="KAE8008164.1"/>
    </source>
</evidence>